<dbReference type="InterPro" id="IPR019887">
    <property type="entry name" value="Tscrpt_reg_AsnC/Lrp_C"/>
</dbReference>
<dbReference type="InterPro" id="IPR011991">
    <property type="entry name" value="ArsR-like_HTH"/>
</dbReference>
<evidence type="ECO:0000256" key="3">
    <source>
        <dbReference type="ARBA" id="ARBA00023163"/>
    </source>
</evidence>
<dbReference type="InterPro" id="IPR000485">
    <property type="entry name" value="AsnC-type_HTH_dom"/>
</dbReference>
<dbReference type="Proteomes" id="UP001156629">
    <property type="component" value="Unassembled WGS sequence"/>
</dbReference>
<proteinExistence type="predicted"/>
<dbReference type="PANTHER" id="PTHR30154">
    <property type="entry name" value="LEUCINE-RESPONSIVE REGULATORY PROTEIN"/>
    <property type="match status" value="1"/>
</dbReference>
<dbReference type="InterPro" id="IPR019888">
    <property type="entry name" value="Tscrpt_reg_AsnC-like"/>
</dbReference>
<dbReference type="Pfam" id="PF13412">
    <property type="entry name" value="HTH_24"/>
    <property type="match status" value="1"/>
</dbReference>
<evidence type="ECO:0000256" key="1">
    <source>
        <dbReference type="ARBA" id="ARBA00023015"/>
    </source>
</evidence>
<dbReference type="EMBL" id="BSNV01000024">
    <property type="protein sequence ID" value="GLQ66671.1"/>
    <property type="molecule type" value="Genomic_DNA"/>
</dbReference>
<organism evidence="5 6">
    <name type="scientific">Gluconobacter kondonii</name>
    <dbReference type="NCBI Taxonomy" id="941463"/>
    <lineage>
        <taxon>Bacteria</taxon>
        <taxon>Pseudomonadati</taxon>
        <taxon>Pseudomonadota</taxon>
        <taxon>Alphaproteobacteria</taxon>
        <taxon>Acetobacterales</taxon>
        <taxon>Acetobacteraceae</taxon>
        <taxon>Gluconobacter</taxon>
    </lineage>
</organism>
<evidence type="ECO:0000313" key="6">
    <source>
        <dbReference type="Proteomes" id="UP001156629"/>
    </source>
</evidence>
<dbReference type="Pfam" id="PF01037">
    <property type="entry name" value="AsnC_trans_reg"/>
    <property type="match status" value="1"/>
</dbReference>
<dbReference type="PANTHER" id="PTHR30154:SF46">
    <property type="entry name" value="TRANSCRIPTIONAL REGULATORY PROTEIN"/>
    <property type="match status" value="1"/>
</dbReference>
<keyword evidence="3" id="KW-0804">Transcription</keyword>
<gene>
    <name evidence="5" type="ORF">GCM10007870_22560</name>
</gene>
<accession>A0ABQ5WT09</accession>
<keyword evidence="2" id="KW-0238">DNA-binding</keyword>
<evidence type="ECO:0000313" key="5">
    <source>
        <dbReference type="EMBL" id="GLQ66671.1"/>
    </source>
</evidence>
<evidence type="ECO:0000256" key="2">
    <source>
        <dbReference type="ARBA" id="ARBA00023125"/>
    </source>
</evidence>
<feature type="domain" description="HTH asnC-type" evidence="4">
    <location>
        <begin position="5"/>
        <end position="65"/>
    </location>
</feature>
<evidence type="ECO:0000259" key="4">
    <source>
        <dbReference type="PROSITE" id="PS50956"/>
    </source>
</evidence>
<sequence>MMIKLDQIDRTILQVLQADGRLSNSDLAQRVGISAPACWKRLKPLEADYIAGYHAELNAKALGLNLLAFLSIMLDDHSEETMTGFESAVSKMPGVIACHNVSGKYDYLLQIVVRDMDDFHNLSMRQIRMLGCIKEMHTHFSIREIKRSGSLPV</sequence>
<keyword evidence="1" id="KW-0805">Transcription regulation</keyword>
<dbReference type="PROSITE" id="PS50956">
    <property type="entry name" value="HTH_ASNC_2"/>
    <property type="match status" value="1"/>
</dbReference>
<protein>
    <submittedName>
        <fullName evidence="5">AsnC family transcriptional regulator</fullName>
    </submittedName>
</protein>
<keyword evidence="6" id="KW-1185">Reference proteome</keyword>
<dbReference type="SMART" id="SM00344">
    <property type="entry name" value="HTH_ASNC"/>
    <property type="match status" value="1"/>
</dbReference>
<name>A0ABQ5WT09_9PROT</name>
<dbReference type="CDD" id="cd00090">
    <property type="entry name" value="HTH_ARSR"/>
    <property type="match status" value="1"/>
</dbReference>
<reference evidence="6" key="1">
    <citation type="journal article" date="2019" name="Int. J. Syst. Evol. Microbiol.">
        <title>The Global Catalogue of Microorganisms (GCM) 10K type strain sequencing project: providing services to taxonomists for standard genome sequencing and annotation.</title>
        <authorList>
            <consortium name="The Broad Institute Genomics Platform"/>
            <consortium name="The Broad Institute Genome Sequencing Center for Infectious Disease"/>
            <person name="Wu L."/>
            <person name="Ma J."/>
        </authorList>
    </citation>
    <scope>NUCLEOTIDE SEQUENCE [LARGE SCALE GENOMIC DNA]</scope>
    <source>
        <strain evidence="6">NBRC 3266</strain>
    </source>
</reference>
<comment type="caution">
    <text evidence="5">The sequence shown here is derived from an EMBL/GenBank/DDBJ whole genome shotgun (WGS) entry which is preliminary data.</text>
</comment>